<evidence type="ECO:0000256" key="1">
    <source>
        <dbReference type="SAM" id="Phobius"/>
    </source>
</evidence>
<name>G8Y398_PICSO</name>
<evidence type="ECO:0000313" key="3">
    <source>
        <dbReference type="Proteomes" id="UP000005222"/>
    </source>
</evidence>
<proteinExistence type="predicted"/>
<dbReference type="eggNOG" id="ENOG502QRJE">
    <property type="taxonomic scope" value="Eukaryota"/>
</dbReference>
<gene>
    <name evidence="2" type="primary">Piso0_004744</name>
    <name evidence="2" type="ORF">GNLVRS01_PISO0M00122g</name>
</gene>
<feature type="transmembrane region" description="Helical" evidence="1">
    <location>
        <begin position="28"/>
        <end position="50"/>
    </location>
</feature>
<keyword evidence="1" id="KW-1133">Transmembrane helix</keyword>
<protein>
    <submittedName>
        <fullName evidence="2">Piso0_004744 protein</fullName>
    </submittedName>
</protein>
<keyword evidence="1" id="KW-0812">Transmembrane</keyword>
<keyword evidence="1" id="KW-0472">Membrane</keyword>
<keyword evidence="3" id="KW-1185">Reference proteome</keyword>
<sequence length="615" mass="70743">MLLLSHFHSGWATSKWEQLMIPYMAGNLLYASLLLNLVFGSIIFISFLLATHHEILSEIIKVRSTGEPGEHISSERLCPFDNFEKNGLDWDNSTAIFNIVHGSLKQKGGVLNPIGAAFIPAYIPPNTYFYHSTESNQVPDSFEWIAMSSEFSYSFASFPRNIQRQHPPPPEHSTSFTVPGNTNYLGFGDNSKPYARRNFLYGFRTTIPFTKLIFLDGASASKRDTGEMDQQLLLGNLSNVHSWFSGERYAAEKICEWGRPFGLQGVIRLEIGFEIILCDFKNGVELVSNVSLSNVTELIGFPGETPVPNNNLEKNRTELMDIFEAMSGLEILQSGANVDTGERRILLDFTRMVTPINKTWLNPDPYRRRLANLSTEIKEDILETLEFNLREYDFQYKSTDWQLITDNIVNKFGPMLLTLNSSLTKFEHSKTDIDYSLKQVAKDLSRLTYNFVRRYSDEAIQNTTLREEKMFRQSVEDYVYHTYPIRSASERLIYSSLFVEQSAVSRIILDVFKLSKAILNDLYVTPTKENYMKFRYDVLSTKTKLVKLLEDLRWPIFTQCFSKCKWDEVCYVPTWGPSPIGMGPEDPKNHRWFDFDGERYRIGHTLPCIGIKDML</sequence>
<dbReference type="EMBL" id="FO082047">
    <property type="protein sequence ID" value="CCE85166.1"/>
    <property type="molecule type" value="Genomic_DNA"/>
</dbReference>
<dbReference type="PANTHER" id="PTHR35204">
    <property type="entry name" value="YALI0A21131P"/>
    <property type="match status" value="1"/>
</dbReference>
<organism evidence="2 3">
    <name type="scientific">Pichia sorbitophila (strain ATCC MYA-4447 / BCRC 22081 / CBS 7064 / NBRC 10061 / NRRL Y-12695)</name>
    <name type="common">Hybrid yeast</name>
    <dbReference type="NCBI Taxonomy" id="559304"/>
    <lineage>
        <taxon>Eukaryota</taxon>
        <taxon>Fungi</taxon>
        <taxon>Dikarya</taxon>
        <taxon>Ascomycota</taxon>
        <taxon>Saccharomycotina</taxon>
        <taxon>Pichiomycetes</taxon>
        <taxon>Debaryomycetaceae</taxon>
        <taxon>Millerozyma</taxon>
    </lineage>
</organism>
<dbReference type="OMA" id="DEICYTP"/>
<dbReference type="HOGENOM" id="CLU_017366_3_0_1"/>
<dbReference type="STRING" id="559304.G8Y398"/>
<dbReference type="Proteomes" id="UP000005222">
    <property type="component" value="Chromosome M"/>
</dbReference>
<dbReference type="InterPro" id="IPR038921">
    <property type="entry name" value="YOR389W-like"/>
</dbReference>
<dbReference type="FunCoup" id="G8Y398">
    <property type="interactions" value="48"/>
</dbReference>
<reference evidence="2 3" key="1">
    <citation type="journal article" date="2012" name="G3 (Bethesda)">
        <title>Pichia sorbitophila, an interspecies yeast hybrid reveals early steps of genome resolution following polyploidization.</title>
        <authorList>
            <person name="Leh Louis V."/>
            <person name="Despons L."/>
            <person name="Friedrich A."/>
            <person name="Martin T."/>
            <person name="Durrens P."/>
            <person name="Casaregola S."/>
            <person name="Neuveglise C."/>
            <person name="Fairhead C."/>
            <person name="Marck C."/>
            <person name="Cruz J.A."/>
            <person name="Straub M.L."/>
            <person name="Kugler V."/>
            <person name="Sacerdot C."/>
            <person name="Uzunov Z."/>
            <person name="Thierry A."/>
            <person name="Weiss S."/>
            <person name="Bleykasten C."/>
            <person name="De Montigny J."/>
            <person name="Jacques N."/>
            <person name="Jung P."/>
            <person name="Lemaire M."/>
            <person name="Mallet S."/>
            <person name="Morel G."/>
            <person name="Richard G.F."/>
            <person name="Sarkar A."/>
            <person name="Savel G."/>
            <person name="Schacherer J."/>
            <person name="Seret M.L."/>
            <person name="Talla E."/>
            <person name="Samson G."/>
            <person name="Jubin C."/>
            <person name="Poulain J."/>
            <person name="Vacherie B."/>
            <person name="Barbe V."/>
            <person name="Pelletier E."/>
            <person name="Sherman D.J."/>
            <person name="Westhof E."/>
            <person name="Weissenbach J."/>
            <person name="Baret P.V."/>
            <person name="Wincker P."/>
            <person name="Gaillardin C."/>
            <person name="Dujon B."/>
            <person name="Souciet J.L."/>
        </authorList>
    </citation>
    <scope>NUCLEOTIDE SEQUENCE [LARGE SCALE GENOMIC DNA]</scope>
    <source>
        <strain evidence="3">ATCC MYA-4447 / BCRC 22081 / CBS 7064 / NBRC 10061 / NRRL Y-12695</strain>
    </source>
</reference>
<dbReference type="InParanoid" id="G8Y398"/>
<accession>G8Y398</accession>
<dbReference type="AlphaFoldDB" id="G8Y398"/>
<dbReference type="PANTHER" id="PTHR35204:SF1">
    <property type="entry name" value="ENTEROTOXIN"/>
    <property type="match status" value="1"/>
</dbReference>
<dbReference type="OrthoDB" id="10261782at2759"/>
<evidence type="ECO:0000313" key="2">
    <source>
        <dbReference type="EMBL" id="CCE85166.1"/>
    </source>
</evidence>